<protein>
    <submittedName>
        <fullName evidence="2">ParA family protein</fullName>
    </submittedName>
</protein>
<dbReference type="PANTHER" id="PTHR13696">
    <property type="entry name" value="P-LOOP CONTAINING NUCLEOSIDE TRIPHOSPHATE HYDROLASE"/>
    <property type="match status" value="1"/>
</dbReference>
<dbReference type="Proteomes" id="UP000570678">
    <property type="component" value="Unassembled WGS sequence"/>
</dbReference>
<feature type="domain" description="AAA" evidence="1">
    <location>
        <begin position="2"/>
        <end position="50"/>
    </location>
</feature>
<comment type="caution">
    <text evidence="2">The sequence shown here is derived from an EMBL/GenBank/DDBJ whole genome shotgun (WGS) entry which is preliminary data.</text>
</comment>
<gene>
    <name evidence="2" type="ORF">HGA15_33680</name>
</gene>
<accession>A0A846YTL9</accession>
<dbReference type="EMBL" id="JAAXOT010000035">
    <property type="protein sequence ID" value="NKY61001.1"/>
    <property type="molecule type" value="Genomic_DNA"/>
</dbReference>
<dbReference type="RefSeq" id="WP_062980334.1">
    <property type="nucleotide sequence ID" value="NZ_JAAXOT010000035.1"/>
</dbReference>
<reference evidence="2 3" key="1">
    <citation type="submission" date="2020-04" db="EMBL/GenBank/DDBJ databases">
        <title>MicrobeNet Type strains.</title>
        <authorList>
            <person name="Nicholson A.C."/>
        </authorList>
    </citation>
    <scope>NUCLEOTIDE SEQUENCE [LARGE SCALE GENOMIC DNA]</scope>
    <source>
        <strain evidence="2 3">JCM 3332</strain>
    </source>
</reference>
<sequence>MTEITVGNLKGGVGKTTTAVLTALGLAAEAEAGDSDDKTLLVSADPQQSALKWAHVAGEDWPWDRVNVVAWTDHRTLGRQIESARGEYAHIVVDTPPSRTRVTRASLEAKTLEAALTATGNLIVTTSPSAIDLAEIADTFEVAEAVDAIRPVYTSVLVVRVLWSTKSATEAPAVLVEDFGYPVMQSRISAREPIAQAFGTAPALTGPFAGYADALTEIHARHDQQEA</sequence>
<dbReference type="InterPro" id="IPR027417">
    <property type="entry name" value="P-loop_NTPase"/>
</dbReference>
<dbReference type="InterPro" id="IPR025669">
    <property type="entry name" value="AAA_dom"/>
</dbReference>
<dbReference type="Pfam" id="PF13614">
    <property type="entry name" value="AAA_31"/>
    <property type="match status" value="1"/>
</dbReference>
<evidence type="ECO:0000313" key="2">
    <source>
        <dbReference type="EMBL" id="NKY61001.1"/>
    </source>
</evidence>
<organism evidence="2 3">
    <name type="scientific">Nocardia flavorosea</name>
    <dbReference type="NCBI Taxonomy" id="53429"/>
    <lineage>
        <taxon>Bacteria</taxon>
        <taxon>Bacillati</taxon>
        <taxon>Actinomycetota</taxon>
        <taxon>Actinomycetes</taxon>
        <taxon>Mycobacteriales</taxon>
        <taxon>Nocardiaceae</taxon>
        <taxon>Nocardia</taxon>
    </lineage>
</organism>
<dbReference type="Gene3D" id="3.40.50.300">
    <property type="entry name" value="P-loop containing nucleotide triphosphate hydrolases"/>
    <property type="match status" value="1"/>
</dbReference>
<dbReference type="CDD" id="cd02042">
    <property type="entry name" value="ParAB_family"/>
    <property type="match status" value="1"/>
</dbReference>
<dbReference type="InterPro" id="IPR050678">
    <property type="entry name" value="DNA_Partitioning_ATPase"/>
</dbReference>
<dbReference type="PANTHER" id="PTHR13696:SF96">
    <property type="entry name" value="COBQ_COBB_MIND_PARA NUCLEOTIDE BINDING DOMAIN-CONTAINING PROTEIN"/>
    <property type="match status" value="1"/>
</dbReference>
<evidence type="ECO:0000313" key="3">
    <source>
        <dbReference type="Proteomes" id="UP000570678"/>
    </source>
</evidence>
<keyword evidence="3" id="KW-1185">Reference proteome</keyword>
<evidence type="ECO:0000259" key="1">
    <source>
        <dbReference type="Pfam" id="PF13614"/>
    </source>
</evidence>
<proteinExistence type="predicted"/>
<dbReference type="PIRSF" id="PIRSF009320">
    <property type="entry name" value="Nuc_binding_HP_1000"/>
    <property type="match status" value="1"/>
</dbReference>
<dbReference type="SUPFAM" id="SSF52540">
    <property type="entry name" value="P-loop containing nucleoside triphosphate hydrolases"/>
    <property type="match status" value="1"/>
</dbReference>
<dbReference type="AlphaFoldDB" id="A0A846YTL9"/>
<name>A0A846YTL9_9NOCA</name>